<keyword evidence="1" id="KW-0723">Serine/threonine-protein kinase</keyword>
<reference evidence="8 9" key="1">
    <citation type="submission" date="2016-09" db="EMBL/GenBank/DDBJ databases">
        <title>The draft genome of Dichanthelium oligosanthes: A C3 panicoid grass species.</title>
        <authorList>
            <person name="Studer A.J."/>
            <person name="Schnable J.C."/>
            <person name="Brutnell T.P."/>
        </authorList>
    </citation>
    <scope>NUCLEOTIDE SEQUENCE [LARGE SCALE GENOMIC DNA]</scope>
    <source>
        <strain evidence="9">cv. Kellogg 1175</strain>
        <tissue evidence="8">Leaf</tissue>
    </source>
</reference>
<dbReference type="PANTHER" id="PTHR27002">
    <property type="entry name" value="RECEPTOR-LIKE SERINE/THREONINE-PROTEIN KINASE SD1-8"/>
    <property type="match status" value="1"/>
</dbReference>
<sequence length="201" mass="21909">MAQPPRVVPVAGCSRRDATTTDVAVVAGSHRIVRTALIIVSVLAAVTMLLLLIVVAYTCKKNRKPHKHVQIASDGHGDEGEMRSSESLMYDLSTLPAATDNFSEENKLEEGWYFTKWAGDCSEETVQNFAARACGDEGPIWSQEDPHLRPSMASIVVMLNSRSITLPVPAEPAFVTPDQRPRVAAPEPSINEDSVSDLEPR</sequence>
<gene>
    <name evidence="8" type="ORF">BAE44_0008898</name>
</gene>
<feature type="transmembrane region" description="Helical" evidence="7">
    <location>
        <begin position="36"/>
        <end position="57"/>
    </location>
</feature>
<evidence type="ECO:0000256" key="3">
    <source>
        <dbReference type="ARBA" id="ARBA00022741"/>
    </source>
</evidence>
<keyword evidence="9" id="KW-1185">Reference proteome</keyword>
<dbReference type="AlphaFoldDB" id="A0A1E5VY90"/>
<keyword evidence="2" id="KW-0808">Transferase</keyword>
<evidence type="ECO:0000256" key="5">
    <source>
        <dbReference type="ARBA" id="ARBA00022840"/>
    </source>
</evidence>
<feature type="region of interest" description="Disordered" evidence="6">
    <location>
        <begin position="172"/>
        <end position="201"/>
    </location>
</feature>
<dbReference type="PANTHER" id="PTHR27002:SF1050">
    <property type="entry name" value="CYSTEINE-RICH RECEPTOR-LIKE PROTEIN KINASE 5"/>
    <property type="match status" value="1"/>
</dbReference>
<keyword evidence="5" id="KW-0067">ATP-binding</keyword>
<keyword evidence="7" id="KW-0812">Transmembrane</keyword>
<evidence type="ECO:0000313" key="9">
    <source>
        <dbReference type="Proteomes" id="UP000095767"/>
    </source>
</evidence>
<dbReference type="Proteomes" id="UP000095767">
    <property type="component" value="Unassembled WGS sequence"/>
</dbReference>
<evidence type="ECO:0000313" key="8">
    <source>
        <dbReference type="EMBL" id="OEL30081.1"/>
    </source>
</evidence>
<evidence type="ECO:0000256" key="1">
    <source>
        <dbReference type="ARBA" id="ARBA00022527"/>
    </source>
</evidence>
<keyword evidence="7" id="KW-0472">Membrane</keyword>
<keyword evidence="7" id="KW-1133">Transmembrane helix</keyword>
<dbReference type="STRING" id="888268.A0A1E5VY90"/>
<accession>A0A1E5VY90</accession>
<keyword evidence="4" id="KW-0418">Kinase</keyword>
<organism evidence="8 9">
    <name type="scientific">Dichanthelium oligosanthes</name>
    <dbReference type="NCBI Taxonomy" id="888268"/>
    <lineage>
        <taxon>Eukaryota</taxon>
        <taxon>Viridiplantae</taxon>
        <taxon>Streptophyta</taxon>
        <taxon>Embryophyta</taxon>
        <taxon>Tracheophyta</taxon>
        <taxon>Spermatophyta</taxon>
        <taxon>Magnoliopsida</taxon>
        <taxon>Liliopsida</taxon>
        <taxon>Poales</taxon>
        <taxon>Poaceae</taxon>
        <taxon>PACMAD clade</taxon>
        <taxon>Panicoideae</taxon>
        <taxon>Panicodae</taxon>
        <taxon>Paniceae</taxon>
        <taxon>Dichantheliinae</taxon>
        <taxon>Dichanthelium</taxon>
    </lineage>
</organism>
<evidence type="ECO:0000256" key="6">
    <source>
        <dbReference type="SAM" id="MobiDB-lite"/>
    </source>
</evidence>
<comment type="caution">
    <text evidence="8">The sequence shown here is derived from an EMBL/GenBank/DDBJ whole genome shotgun (WGS) entry which is preliminary data.</text>
</comment>
<dbReference type="OrthoDB" id="661987at2759"/>
<protein>
    <submittedName>
        <fullName evidence="8">Uncharacterized protein</fullName>
    </submittedName>
</protein>
<evidence type="ECO:0000256" key="2">
    <source>
        <dbReference type="ARBA" id="ARBA00022679"/>
    </source>
</evidence>
<evidence type="ECO:0000256" key="7">
    <source>
        <dbReference type="SAM" id="Phobius"/>
    </source>
</evidence>
<dbReference type="GO" id="GO:0005524">
    <property type="term" value="F:ATP binding"/>
    <property type="evidence" value="ECO:0007669"/>
    <property type="project" value="UniProtKB-KW"/>
</dbReference>
<dbReference type="GO" id="GO:0005886">
    <property type="term" value="C:plasma membrane"/>
    <property type="evidence" value="ECO:0007669"/>
    <property type="project" value="TreeGrafter"/>
</dbReference>
<name>A0A1E5VY90_9POAL</name>
<dbReference type="GO" id="GO:0004674">
    <property type="term" value="F:protein serine/threonine kinase activity"/>
    <property type="evidence" value="ECO:0007669"/>
    <property type="project" value="UniProtKB-KW"/>
</dbReference>
<proteinExistence type="predicted"/>
<evidence type="ECO:0000256" key="4">
    <source>
        <dbReference type="ARBA" id="ARBA00022777"/>
    </source>
</evidence>
<keyword evidence="3" id="KW-0547">Nucleotide-binding</keyword>
<dbReference type="EMBL" id="LWDX02026336">
    <property type="protein sequence ID" value="OEL30081.1"/>
    <property type="molecule type" value="Genomic_DNA"/>
</dbReference>